<protein>
    <recommendedName>
        <fullName evidence="4">VCBS repeat-containing protein</fullName>
    </recommendedName>
</protein>
<comment type="caution">
    <text evidence="2">The sequence shown here is derived from an EMBL/GenBank/DDBJ whole genome shotgun (WGS) entry which is preliminary data.</text>
</comment>
<organism evidence="2 3">
    <name type="scientific">Crenobacter oryzisoli</name>
    <dbReference type="NCBI Taxonomy" id="3056844"/>
    <lineage>
        <taxon>Bacteria</taxon>
        <taxon>Pseudomonadati</taxon>
        <taxon>Pseudomonadota</taxon>
        <taxon>Betaproteobacteria</taxon>
        <taxon>Neisseriales</taxon>
        <taxon>Neisseriaceae</taxon>
        <taxon>Crenobacter</taxon>
    </lineage>
</organism>
<reference evidence="2" key="1">
    <citation type="submission" date="2023-06" db="EMBL/GenBank/DDBJ databases">
        <authorList>
            <person name="Zhang S."/>
        </authorList>
    </citation>
    <scope>NUCLEOTIDE SEQUENCE</scope>
    <source>
        <strain evidence="2">SG2303</strain>
    </source>
</reference>
<proteinExistence type="predicted"/>
<name>A0ABT7XMC5_9NEIS</name>
<feature type="chain" id="PRO_5046942034" description="VCBS repeat-containing protein" evidence="1">
    <location>
        <begin position="23"/>
        <end position="204"/>
    </location>
</feature>
<evidence type="ECO:0000313" key="3">
    <source>
        <dbReference type="Proteomes" id="UP001168540"/>
    </source>
</evidence>
<keyword evidence="1" id="KW-0732">Signal</keyword>
<dbReference type="RefSeq" id="WP_289829334.1">
    <property type="nucleotide sequence ID" value="NZ_JAUEDK010000010.1"/>
</dbReference>
<gene>
    <name evidence="2" type="ORF">QU481_07595</name>
</gene>
<dbReference type="EMBL" id="JAUEDK010000010">
    <property type="protein sequence ID" value="MDN0074754.1"/>
    <property type="molecule type" value="Genomic_DNA"/>
</dbReference>
<dbReference type="Proteomes" id="UP001168540">
    <property type="component" value="Unassembled WGS sequence"/>
</dbReference>
<feature type="signal peptide" evidence="1">
    <location>
        <begin position="1"/>
        <end position="22"/>
    </location>
</feature>
<evidence type="ECO:0000313" key="2">
    <source>
        <dbReference type="EMBL" id="MDN0074754.1"/>
    </source>
</evidence>
<accession>A0ABT7XMC5</accession>
<sequence length="204" mass="22850">MSLLRRCLALILCLPIAPLAHAVSQLHRPLPENRIPTELRPFIPDGYGVIELLHSDLDGDGRPDYLLVLERAEDVAPGDFRSGQRPLLIVERQKNGSLKLVARNDHVVYCSSCGGMIGDPFVSIALGRGRFSIHQYGGSAWRWSTDYSFVWSAGSWLLASVDETSFLSGEPEQATSHHYEWPRDIGRLELSTFNPETWRGRGPR</sequence>
<keyword evidence="3" id="KW-1185">Reference proteome</keyword>
<evidence type="ECO:0008006" key="4">
    <source>
        <dbReference type="Google" id="ProtNLM"/>
    </source>
</evidence>
<evidence type="ECO:0000256" key="1">
    <source>
        <dbReference type="SAM" id="SignalP"/>
    </source>
</evidence>